<keyword evidence="12" id="KW-1185">Reference proteome</keyword>
<dbReference type="EnsemblBacteria" id="ABD41512">
    <property type="protein sequence ID" value="ABD41512"/>
    <property type="gene ID" value="Mhun_1791"/>
</dbReference>
<dbReference type="SUPFAM" id="SSF51366">
    <property type="entry name" value="Ribulose-phoshate binding barrel"/>
    <property type="match status" value="1"/>
</dbReference>
<dbReference type="PANTHER" id="PTHR43406">
    <property type="entry name" value="TRYPTOPHAN SYNTHASE, ALPHA CHAIN"/>
    <property type="match status" value="1"/>
</dbReference>
<evidence type="ECO:0000256" key="6">
    <source>
        <dbReference type="ARBA" id="ARBA00023141"/>
    </source>
</evidence>
<comment type="catalytic activity">
    <reaction evidence="8 9">
        <text>(1S,2R)-1-C-(indol-3-yl)glycerol 3-phosphate + L-serine = D-glyceraldehyde 3-phosphate + L-tryptophan + H2O</text>
        <dbReference type="Rhea" id="RHEA:10532"/>
        <dbReference type="ChEBI" id="CHEBI:15377"/>
        <dbReference type="ChEBI" id="CHEBI:33384"/>
        <dbReference type="ChEBI" id="CHEBI:57912"/>
        <dbReference type="ChEBI" id="CHEBI:58866"/>
        <dbReference type="ChEBI" id="CHEBI:59776"/>
        <dbReference type="EC" id="4.2.1.20"/>
    </reaction>
</comment>
<evidence type="ECO:0000256" key="10">
    <source>
        <dbReference type="RuleBase" id="RU003662"/>
    </source>
</evidence>
<comment type="similarity">
    <text evidence="9 10">Belongs to the TrpA family.</text>
</comment>
<dbReference type="FunFam" id="3.20.20.70:FF:000037">
    <property type="entry name" value="Tryptophan synthase alpha chain"/>
    <property type="match status" value="1"/>
</dbReference>
<evidence type="ECO:0000256" key="5">
    <source>
        <dbReference type="ARBA" id="ARBA00022822"/>
    </source>
</evidence>
<dbReference type="InterPro" id="IPR011060">
    <property type="entry name" value="RibuloseP-bd_barrel"/>
</dbReference>
<dbReference type="InterPro" id="IPR002028">
    <property type="entry name" value="Trp_synthase_suA"/>
</dbReference>
<proteinExistence type="inferred from homology"/>
<keyword evidence="6 9" id="KW-0057">Aromatic amino acid biosynthesis</keyword>
<evidence type="ECO:0000256" key="8">
    <source>
        <dbReference type="ARBA" id="ARBA00049047"/>
    </source>
</evidence>
<evidence type="ECO:0000256" key="4">
    <source>
        <dbReference type="ARBA" id="ARBA00022605"/>
    </source>
</evidence>
<dbReference type="Gene3D" id="3.20.20.70">
    <property type="entry name" value="Aldolase class I"/>
    <property type="match status" value="1"/>
</dbReference>
<keyword evidence="7 9" id="KW-0456">Lyase</keyword>
<dbReference type="PANTHER" id="PTHR43406:SF1">
    <property type="entry name" value="TRYPTOPHAN SYNTHASE ALPHA CHAIN, CHLOROPLASTIC"/>
    <property type="match status" value="1"/>
</dbReference>
<dbReference type="CDD" id="cd04724">
    <property type="entry name" value="Tryptophan_synthase_alpha"/>
    <property type="match status" value="1"/>
</dbReference>
<evidence type="ECO:0000256" key="1">
    <source>
        <dbReference type="ARBA" id="ARBA00003365"/>
    </source>
</evidence>
<sequence length="259" mass="28046">MNRLKEAFETRTKSLLMTFTVAGDPDFETSLEIIKALENGGADIIELGLPFSDPVADGPVIQQADQRALASGMNTDRFFDLVREVRKSSDIPLVVLTYTNLILQRDINTFYQDAADAGIDAVVVADLPYEEAGPYITAAETAGVAPVMMVSTTTSPERLSKILTVKSGFIYLVAALGVTGMRQKTDPVAQKLLADLKNRTDIPIAPGFGISDREQVREWTDAGADAVIVGSALVREIEDSLVKPDTLIPRITAFVQSLK</sequence>
<gene>
    <name evidence="9" type="primary">trpA</name>
    <name evidence="11" type="ordered locus">Mhun_1791</name>
</gene>
<dbReference type="EC" id="4.2.1.20" evidence="9"/>
<evidence type="ECO:0000256" key="7">
    <source>
        <dbReference type="ARBA" id="ARBA00023239"/>
    </source>
</evidence>
<dbReference type="OrthoDB" id="25658at2157"/>
<reference evidence="12" key="1">
    <citation type="journal article" date="2016" name="Stand. Genomic Sci.">
        <title>Complete genome sequence of Methanospirillum hungatei type strain JF1.</title>
        <authorList>
            <person name="Gunsalus R.P."/>
            <person name="Cook L.E."/>
            <person name="Crable B."/>
            <person name="Rohlin L."/>
            <person name="McDonald E."/>
            <person name="Mouttaki H."/>
            <person name="Sieber J.R."/>
            <person name="Poweleit N."/>
            <person name="Zhou H."/>
            <person name="Lapidus A.L."/>
            <person name="Daligault H.E."/>
            <person name="Land M."/>
            <person name="Gilna P."/>
            <person name="Ivanova N."/>
            <person name="Kyrpides N."/>
            <person name="Culley D.E."/>
            <person name="McInerney M.J."/>
        </authorList>
    </citation>
    <scope>NUCLEOTIDE SEQUENCE [LARGE SCALE GENOMIC DNA]</scope>
    <source>
        <strain evidence="12">ATCC 27890 / DSM 864 / NBRC 100397 / JF-1</strain>
    </source>
</reference>
<dbReference type="InterPro" id="IPR018204">
    <property type="entry name" value="Trp_synthase_alpha_AS"/>
</dbReference>
<dbReference type="InterPro" id="IPR013785">
    <property type="entry name" value="Aldolase_TIM"/>
</dbReference>
<dbReference type="HOGENOM" id="CLU_016734_0_0_2"/>
<evidence type="ECO:0000313" key="12">
    <source>
        <dbReference type="Proteomes" id="UP000001941"/>
    </source>
</evidence>
<dbReference type="Proteomes" id="UP000001941">
    <property type="component" value="Chromosome"/>
</dbReference>
<feature type="active site" description="Proton acceptor" evidence="9">
    <location>
        <position position="57"/>
    </location>
</feature>
<accession>Q2FKX6</accession>
<evidence type="ECO:0000256" key="9">
    <source>
        <dbReference type="HAMAP-Rule" id="MF_00131"/>
    </source>
</evidence>
<evidence type="ECO:0000256" key="3">
    <source>
        <dbReference type="ARBA" id="ARBA00011270"/>
    </source>
</evidence>
<protein>
    <recommendedName>
        <fullName evidence="9">Tryptophan synthase alpha chain</fullName>
        <ecNumber evidence="9">4.2.1.20</ecNumber>
    </recommendedName>
</protein>
<dbReference type="KEGG" id="mhu:Mhun_1791"/>
<dbReference type="FunCoup" id="Q2FKX6">
    <property type="interactions" value="86"/>
</dbReference>
<dbReference type="EMBL" id="CP000254">
    <property type="protein sequence ID" value="ABD41512.1"/>
    <property type="molecule type" value="Genomic_DNA"/>
</dbReference>
<dbReference type="HAMAP" id="MF_00131">
    <property type="entry name" value="Trp_synth_alpha"/>
    <property type="match status" value="1"/>
</dbReference>
<comment type="function">
    <text evidence="1 9">The alpha subunit is responsible for the aldol cleavage of indoleglycerol phosphate to indole and glyceraldehyde 3-phosphate.</text>
</comment>
<dbReference type="RefSeq" id="WP_011448776.1">
    <property type="nucleotide sequence ID" value="NC_007796.1"/>
</dbReference>
<dbReference type="AlphaFoldDB" id="Q2FKX6"/>
<feature type="active site" description="Proton acceptor" evidence="9">
    <location>
        <position position="46"/>
    </location>
</feature>
<dbReference type="InParanoid" id="Q2FKX6"/>
<comment type="pathway">
    <text evidence="2 9">Amino-acid biosynthesis; L-tryptophan biosynthesis; L-tryptophan from chorismate: step 5/5.</text>
</comment>
<dbReference type="eggNOG" id="arCOG01086">
    <property type="taxonomic scope" value="Archaea"/>
</dbReference>
<dbReference type="GeneID" id="3924440"/>
<keyword evidence="5 9" id="KW-0822">Tryptophan biosynthesis</keyword>
<dbReference type="PROSITE" id="PS00167">
    <property type="entry name" value="TRP_SYNTHASE_ALPHA"/>
    <property type="match status" value="1"/>
</dbReference>
<keyword evidence="4 9" id="KW-0028">Amino-acid biosynthesis</keyword>
<dbReference type="Pfam" id="PF00290">
    <property type="entry name" value="Trp_syntA"/>
    <property type="match status" value="1"/>
</dbReference>
<comment type="subunit">
    <text evidence="3 9">Tetramer of two alpha and two beta chains.</text>
</comment>
<dbReference type="UniPathway" id="UPA00035">
    <property type="reaction ID" value="UER00044"/>
</dbReference>
<name>Q2FKX6_METHJ</name>
<dbReference type="GO" id="GO:0004834">
    <property type="term" value="F:tryptophan synthase activity"/>
    <property type="evidence" value="ECO:0007669"/>
    <property type="project" value="UniProtKB-UniRule"/>
</dbReference>
<dbReference type="STRING" id="323259.Mhun_1791"/>
<evidence type="ECO:0000256" key="2">
    <source>
        <dbReference type="ARBA" id="ARBA00004733"/>
    </source>
</evidence>
<dbReference type="NCBIfam" id="TIGR00262">
    <property type="entry name" value="trpA"/>
    <property type="match status" value="1"/>
</dbReference>
<evidence type="ECO:0000313" key="11">
    <source>
        <dbReference type="EMBL" id="ABD41512.1"/>
    </source>
</evidence>
<organism evidence="11 12">
    <name type="scientific">Methanospirillum hungatei JF-1 (strain ATCC 27890 / DSM 864 / NBRC 100397 / JF-1)</name>
    <dbReference type="NCBI Taxonomy" id="323259"/>
    <lineage>
        <taxon>Archaea</taxon>
        <taxon>Methanobacteriati</taxon>
        <taxon>Methanobacteriota</taxon>
        <taxon>Stenosarchaea group</taxon>
        <taxon>Methanomicrobia</taxon>
        <taxon>Methanomicrobiales</taxon>
        <taxon>Methanospirillaceae</taxon>
        <taxon>Methanospirillum</taxon>
    </lineage>
</organism>
<dbReference type="GO" id="GO:0005829">
    <property type="term" value="C:cytosol"/>
    <property type="evidence" value="ECO:0007669"/>
    <property type="project" value="TreeGrafter"/>
</dbReference>